<proteinExistence type="predicted"/>
<dbReference type="EMBL" id="BMAV01013684">
    <property type="protein sequence ID" value="GFY61545.1"/>
    <property type="molecule type" value="Genomic_DNA"/>
</dbReference>
<dbReference type="AlphaFoldDB" id="A0A8X7CA05"/>
<keyword evidence="3" id="KW-1185">Reference proteome</keyword>
<evidence type="ECO:0000313" key="3">
    <source>
        <dbReference type="Proteomes" id="UP000886998"/>
    </source>
</evidence>
<feature type="region of interest" description="Disordered" evidence="1">
    <location>
        <begin position="18"/>
        <end position="89"/>
    </location>
</feature>
<comment type="caution">
    <text evidence="2">The sequence shown here is derived from an EMBL/GenBank/DDBJ whole genome shotgun (WGS) entry which is preliminary data.</text>
</comment>
<gene>
    <name evidence="2" type="ORF">TNIN_81391</name>
</gene>
<organism evidence="2 3">
    <name type="scientific">Trichonephila inaurata madagascariensis</name>
    <dbReference type="NCBI Taxonomy" id="2747483"/>
    <lineage>
        <taxon>Eukaryota</taxon>
        <taxon>Metazoa</taxon>
        <taxon>Ecdysozoa</taxon>
        <taxon>Arthropoda</taxon>
        <taxon>Chelicerata</taxon>
        <taxon>Arachnida</taxon>
        <taxon>Araneae</taxon>
        <taxon>Araneomorphae</taxon>
        <taxon>Entelegynae</taxon>
        <taxon>Araneoidea</taxon>
        <taxon>Nephilidae</taxon>
        <taxon>Trichonephila</taxon>
        <taxon>Trichonephila inaurata</taxon>
    </lineage>
</organism>
<protein>
    <submittedName>
        <fullName evidence="2">Uncharacterized protein</fullName>
    </submittedName>
</protein>
<dbReference type="Proteomes" id="UP000886998">
    <property type="component" value="Unassembled WGS sequence"/>
</dbReference>
<name>A0A8X7CA05_9ARAC</name>
<evidence type="ECO:0000256" key="1">
    <source>
        <dbReference type="SAM" id="MobiDB-lite"/>
    </source>
</evidence>
<reference evidence="2" key="1">
    <citation type="submission" date="2020-08" db="EMBL/GenBank/DDBJ databases">
        <title>Multicomponent nature underlies the extraordinary mechanical properties of spider dragline silk.</title>
        <authorList>
            <person name="Kono N."/>
            <person name="Nakamura H."/>
            <person name="Mori M."/>
            <person name="Yoshida Y."/>
            <person name="Ohtoshi R."/>
            <person name="Malay A.D."/>
            <person name="Moran D.A.P."/>
            <person name="Tomita M."/>
            <person name="Numata K."/>
            <person name="Arakawa K."/>
        </authorList>
    </citation>
    <scope>NUCLEOTIDE SEQUENCE</scope>
</reference>
<accession>A0A8X7CA05</accession>
<feature type="compositionally biased region" description="Basic and acidic residues" evidence="1">
    <location>
        <begin position="79"/>
        <end position="89"/>
    </location>
</feature>
<feature type="compositionally biased region" description="Polar residues" evidence="1">
    <location>
        <begin position="42"/>
        <end position="53"/>
    </location>
</feature>
<evidence type="ECO:0000313" key="2">
    <source>
        <dbReference type="EMBL" id="GFY61545.1"/>
    </source>
</evidence>
<sequence length="89" mass="10514">MPFNRFLGVVPYPRHLLGTRKHKEEQKKGRNRQIKAIDRIQQRQNSNSPTTILERNCEKKKTPPPPINLHQWVARQKTSARDHLNTPDQ</sequence>